<feature type="transmembrane region" description="Helical" evidence="11">
    <location>
        <begin position="727"/>
        <end position="747"/>
    </location>
</feature>
<dbReference type="PROSITE" id="PS51380">
    <property type="entry name" value="EXS"/>
    <property type="match status" value="1"/>
</dbReference>
<keyword evidence="6 11" id="KW-0812">Transmembrane</keyword>
<dbReference type="EnsemblPlants" id="Pp3c4_29040V3.3">
    <property type="protein sequence ID" value="Pp3c4_29040V3.3"/>
    <property type="gene ID" value="Pp3c4_29040"/>
</dbReference>
<feature type="transmembrane region" description="Helical" evidence="11">
    <location>
        <begin position="669"/>
        <end position="687"/>
    </location>
</feature>
<keyword evidence="7 11" id="KW-1133">Transmembrane helix</keyword>
<dbReference type="GO" id="GO:0000822">
    <property type="term" value="F:inositol hexakisphosphate binding"/>
    <property type="evidence" value="ECO:0000318"/>
    <property type="project" value="GO_Central"/>
</dbReference>
<evidence type="ECO:0000313" key="15">
    <source>
        <dbReference type="EnsemblPlants" id="Pp3c4_29040V3.1"/>
    </source>
</evidence>
<evidence type="ECO:0000313" key="16">
    <source>
        <dbReference type="Proteomes" id="UP000006727"/>
    </source>
</evidence>
<evidence type="ECO:0000256" key="1">
    <source>
        <dbReference type="ARBA" id="ARBA00004651"/>
    </source>
</evidence>
<proteinExistence type="inferred from homology"/>
<organism evidence="14">
    <name type="scientific">Physcomitrium patens</name>
    <name type="common">Spreading-leaved earth moss</name>
    <name type="synonym">Physcomitrella patens</name>
    <dbReference type="NCBI Taxonomy" id="3218"/>
    <lineage>
        <taxon>Eukaryota</taxon>
        <taxon>Viridiplantae</taxon>
        <taxon>Streptophyta</taxon>
        <taxon>Embryophyta</taxon>
        <taxon>Bryophyta</taxon>
        <taxon>Bryophytina</taxon>
        <taxon>Bryopsida</taxon>
        <taxon>Funariidae</taxon>
        <taxon>Funariales</taxon>
        <taxon>Funariaceae</taxon>
        <taxon>Physcomitrium</taxon>
    </lineage>
</organism>
<dbReference type="CDD" id="cd14476">
    <property type="entry name" value="SPX_PHO1_like"/>
    <property type="match status" value="1"/>
</dbReference>
<sequence>MVKFAQQLQAELVPEWQEAYCSYGELKADLKRIQKHRAMGPTYTRTGSLGLLKSLASMKPSISGIGRTLSRRRVADHISFSPKGTTEDSIVINKRQTQDGDIYITELREPLSHSPQDVTFFTRLDDQLNKVNKFYKKKEAEYIDRAGALEKQMLALINVQELFARQGLSLPSYLPKKEDPVPEVKKASDKEPLMSENSLKSNEYPLQTFPMKPSTFDEKGSSIPEEEAEGDNAIQDYIEQVATKNLKQRRAAFSDVNMELQKPVLHGQDTGFVVPGQLSPATVRHSPVTPMGSSLPPTPKSALKKVSQIPEQKEPETEPVILDNDLENQRVQSFKSQKELDQAKNTLRLAFVEFYRGLGLLSNYRSLNIKAFVKILKKYDKTTGLHFAPIYMKEVESSYLVISSKVQKLINKVEDIFTNHFSDGVRKKAMSQLRPMRKQGTHRTTFFIGLFTGCSIALCISFFFLVDNKRALNPGGSTTAKYLETVFPVFSTLMLITFHIYMYAIDVFAWAKTRVNYPFIFGFSPGTELRYREVLLLATGFTTFLLGGMNLHIAVTLLNSKATPANPGASVDKTESVADIIPLILVLSTLVTLFLPFNIMYRSARVFFLGCFRRLVSAPFVTVLLSDFFLGDQLTSQVLVFRNFQFISCYYPTGYFLTGSDNKCDLNPIYRGFGYIVASLPFWWRFLQCLKRWNVDRDSHQLQNAGKYMSAIVALLLRQAFGNHPQITALWVLSLIASVVATIYASYWDFYVDWGLLNKKSKNKWLRDKLILKNKSTYFVAIGANCFLRLSWMLSILQVDMKFGWNSNAFNVSTATLEILRRGIWNFFRIENEHLNNVGKYRAVKAVPLPFSDD</sequence>
<dbReference type="GO" id="GO:0005315">
    <property type="term" value="F:phosphate transmembrane transporter activity"/>
    <property type="evidence" value="ECO:0000318"/>
    <property type="project" value="GO_Central"/>
</dbReference>
<reference evidence="14 16" key="1">
    <citation type="journal article" date="2008" name="Science">
        <title>The Physcomitrella genome reveals evolutionary insights into the conquest of land by plants.</title>
        <authorList>
            <person name="Rensing S."/>
            <person name="Lang D."/>
            <person name="Zimmer A."/>
            <person name="Terry A."/>
            <person name="Salamov A."/>
            <person name="Shapiro H."/>
            <person name="Nishiyama T."/>
            <person name="Perroud P.-F."/>
            <person name="Lindquist E."/>
            <person name="Kamisugi Y."/>
            <person name="Tanahashi T."/>
            <person name="Sakakibara K."/>
            <person name="Fujita T."/>
            <person name="Oishi K."/>
            <person name="Shin-I T."/>
            <person name="Kuroki Y."/>
            <person name="Toyoda A."/>
            <person name="Suzuki Y."/>
            <person name="Hashimoto A."/>
            <person name="Yamaguchi K."/>
            <person name="Sugano A."/>
            <person name="Kohara Y."/>
            <person name="Fujiyama A."/>
            <person name="Anterola A."/>
            <person name="Aoki S."/>
            <person name="Ashton N."/>
            <person name="Barbazuk W.B."/>
            <person name="Barker E."/>
            <person name="Bennetzen J."/>
            <person name="Bezanilla M."/>
            <person name="Blankenship R."/>
            <person name="Cho S.H."/>
            <person name="Dutcher S."/>
            <person name="Estelle M."/>
            <person name="Fawcett J.A."/>
            <person name="Gundlach H."/>
            <person name="Hanada K."/>
            <person name="Heyl A."/>
            <person name="Hicks K.A."/>
            <person name="Hugh J."/>
            <person name="Lohr M."/>
            <person name="Mayer K."/>
            <person name="Melkozernov A."/>
            <person name="Murata T."/>
            <person name="Nelson D."/>
            <person name="Pils B."/>
            <person name="Prigge M."/>
            <person name="Reiss B."/>
            <person name="Renner T."/>
            <person name="Rombauts S."/>
            <person name="Rushton P."/>
            <person name="Sanderfoot A."/>
            <person name="Schween G."/>
            <person name="Shiu S.-H."/>
            <person name="Stueber K."/>
            <person name="Theodoulou F.L."/>
            <person name="Tu H."/>
            <person name="Van de Peer Y."/>
            <person name="Verrier P.J."/>
            <person name="Waters E."/>
            <person name="Wood A."/>
            <person name="Yang L."/>
            <person name="Cove D."/>
            <person name="Cuming A."/>
            <person name="Hasebe M."/>
            <person name="Lucas S."/>
            <person name="Mishler D.B."/>
            <person name="Reski R."/>
            <person name="Grigoriev I."/>
            <person name="Quatrano R.S."/>
            <person name="Boore J.L."/>
        </authorList>
    </citation>
    <scope>NUCLEOTIDE SEQUENCE [LARGE SCALE GENOMIC DNA]</scope>
    <source>
        <strain evidence="15 16">cv. Gransden 2004</strain>
    </source>
</reference>
<dbReference type="EMBL" id="ABEU02000004">
    <property type="protein sequence ID" value="PNR55995.1"/>
    <property type="molecule type" value="Genomic_DNA"/>
</dbReference>
<feature type="transmembrane region" description="Helical" evidence="11">
    <location>
        <begin position="580"/>
        <end position="599"/>
    </location>
</feature>
<dbReference type="Gramene" id="Pp3c4_29040V3.1">
    <property type="protein sequence ID" value="Pp3c4_29040V3.1"/>
    <property type="gene ID" value="Pp3c4_29040"/>
</dbReference>
<dbReference type="PROSITE" id="PS51382">
    <property type="entry name" value="SPX"/>
    <property type="match status" value="1"/>
</dbReference>
<comment type="similarity">
    <text evidence="2">Belongs to the SYG1 (TC 2.A.94) family.</text>
</comment>
<keyword evidence="3" id="KW-0813">Transport</keyword>
<gene>
    <name evidence="15" type="primary">LOC112281376</name>
    <name evidence="14" type="ORF">PHYPA_006892</name>
</gene>
<dbReference type="GO" id="GO:0005886">
    <property type="term" value="C:plasma membrane"/>
    <property type="evidence" value="ECO:0007669"/>
    <property type="project" value="UniProtKB-SubCell"/>
</dbReference>
<dbReference type="InterPro" id="IPR004342">
    <property type="entry name" value="EXS_C"/>
</dbReference>
<evidence type="ECO:0000313" key="14">
    <source>
        <dbReference type="EMBL" id="PNR55995.1"/>
    </source>
</evidence>
<dbReference type="PANTHER" id="PTHR10783:SF103">
    <property type="entry name" value="SOLUTE CARRIER FAMILY 53 MEMBER 1"/>
    <property type="match status" value="1"/>
</dbReference>
<feature type="transmembrane region" description="Helical" evidence="11">
    <location>
        <begin position="444"/>
        <end position="466"/>
    </location>
</feature>
<feature type="compositionally biased region" description="Basic and acidic residues" evidence="10">
    <location>
        <begin position="175"/>
        <end position="193"/>
    </location>
</feature>
<dbReference type="RefSeq" id="XP_024373570.1">
    <property type="nucleotide sequence ID" value="XM_024517802.1"/>
</dbReference>
<dbReference type="OrthoDB" id="9970435at2759"/>
<dbReference type="Gramene" id="Pp3c4_29040V3.3">
    <property type="protein sequence ID" value="Pp3c4_29040V3.3"/>
    <property type="gene ID" value="Pp3c4_29040"/>
</dbReference>
<dbReference type="PaxDb" id="3218-PP1S247_14V6.1"/>
<evidence type="ECO:0000256" key="8">
    <source>
        <dbReference type="ARBA" id="ARBA00023136"/>
    </source>
</evidence>
<keyword evidence="8 11" id="KW-0472">Membrane</keyword>
<feature type="transmembrane region" description="Helical" evidence="11">
    <location>
        <begin position="611"/>
        <end position="630"/>
    </location>
</feature>
<dbReference type="EnsemblPlants" id="Pp3c4_29040V3.1">
    <property type="protein sequence ID" value="Pp3c4_29040V3.1"/>
    <property type="gene ID" value="Pp3c4_29040"/>
</dbReference>
<dbReference type="PANTHER" id="PTHR10783">
    <property type="entry name" value="XENOTROPIC AND POLYTROPIC RETROVIRUS RECEPTOR 1-RELATED"/>
    <property type="match status" value="1"/>
</dbReference>
<dbReference type="Pfam" id="PF03105">
    <property type="entry name" value="SPX"/>
    <property type="match status" value="1"/>
</dbReference>
<evidence type="ECO:0000256" key="6">
    <source>
        <dbReference type="ARBA" id="ARBA00022692"/>
    </source>
</evidence>
<keyword evidence="16" id="KW-1185">Reference proteome</keyword>
<evidence type="ECO:0000256" key="5">
    <source>
        <dbReference type="ARBA" id="ARBA00022592"/>
    </source>
</evidence>
<reference evidence="15" key="3">
    <citation type="submission" date="2020-12" db="UniProtKB">
        <authorList>
            <consortium name="EnsemblPlants"/>
        </authorList>
    </citation>
    <scope>IDENTIFICATION</scope>
</reference>
<dbReference type="GO" id="GO:0016036">
    <property type="term" value="P:cellular response to phosphate starvation"/>
    <property type="evidence" value="ECO:0000318"/>
    <property type="project" value="GO_Central"/>
</dbReference>
<comment type="subcellular location">
    <subcellularLocation>
        <location evidence="1">Cell membrane</location>
        <topology evidence="1">Multi-pass membrane protein</topology>
    </subcellularLocation>
</comment>
<dbReference type="Proteomes" id="UP000006727">
    <property type="component" value="Chromosome 4"/>
</dbReference>
<evidence type="ECO:0000256" key="2">
    <source>
        <dbReference type="ARBA" id="ARBA00009665"/>
    </source>
</evidence>
<dbReference type="Pfam" id="PF03124">
    <property type="entry name" value="EXS"/>
    <property type="match status" value="1"/>
</dbReference>
<evidence type="ECO:0000256" key="10">
    <source>
        <dbReference type="SAM" id="MobiDB-lite"/>
    </source>
</evidence>
<reference evidence="14 16" key="2">
    <citation type="journal article" date="2018" name="Plant J.">
        <title>The Physcomitrella patens chromosome-scale assembly reveals moss genome structure and evolution.</title>
        <authorList>
            <person name="Lang D."/>
            <person name="Ullrich K.K."/>
            <person name="Murat F."/>
            <person name="Fuchs J."/>
            <person name="Jenkins J."/>
            <person name="Haas F.B."/>
            <person name="Piednoel M."/>
            <person name="Gundlach H."/>
            <person name="Van Bel M."/>
            <person name="Meyberg R."/>
            <person name="Vives C."/>
            <person name="Morata J."/>
            <person name="Symeonidi A."/>
            <person name="Hiss M."/>
            <person name="Muchero W."/>
            <person name="Kamisugi Y."/>
            <person name="Saleh O."/>
            <person name="Blanc G."/>
            <person name="Decker E.L."/>
            <person name="van Gessel N."/>
            <person name="Grimwood J."/>
            <person name="Hayes R.D."/>
            <person name="Graham S.W."/>
            <person name="Gunter L.E."/>
            <person name="McDaniel S.F."/>
            <person name="Hoernstein S.N.W."/>
            <person name="Larsson A."/>
            <person name="Li F.W."/>
            <person name="Perroud P.F."/>
            <person name="Phillips J."/>
            <person name="Ranjan P."/>
            <person name="Rokshar D.S."/>
            <person name="Rothfels C.J."/>
            <person name="Schneider L."/>
            <person name="Shu S."/>
            <person name="Stevenson D.W."/>
            <person name="Thummler F."/>
            <person name="Tillich M."/>
            <person name="Villarreal Aguilar J.C."/>
            <person name="Widiez T."/>
            <person name="Wong G.K."/>
            <person name="Wymore A."/>
            <person name="Zhang Y."/>
            <person name="Zimmer A.D."/>
            <person name="Quatrano R.S."/>
            <person name="Mayer K.F.X."/>
            <person name="Goodstein D."/>
            <person name="Casacuberta J.M."/>
            <person name="Vandepoele K."/>
            <person name="Reski R."/>
            <person name="Cuming A.C."/>
            <person name="Tuskan G.A."/>
            <person name="Maumus F."/>
            <person name="Salse J."/>
            <person name="Schmutz J."/>
            <person name="Rensing S.A."/>
        </authorList>
    </citation>
    <scope>NUCLEOTIDE SEQUENCE [LARGE SCALE GENOMIC DNA]</scope>
    <source>
        <strain evidence="15 16">cv. Gransden 2004</strain>
    </source>
</reference>
<feature type="transmembrane region" description="Helical" evidence="11">
    <location>
        <begin position="534"/>
        <end position="560"/>
    </location>
</feature>
<feature type="domain" description="EXS" evidence="12">
    <location>
        <begin position="665"/>
        <end position="854"/>
    </location>
</feature>
<evidence type="ECO:0000256" key="4">
    <source>
        <dbReference type="ARBA" id="ARBA00022475"/>
    </source>
</evidence>
<dbReference type="AlphaFoldDB" id="A0A2K1KQE8"/>
<evidence type="ECO:0000259" key="13">
    <source>
        <dbReference type="PROSITE" id="PS51382"/>
    </source>
</evidence>
<feature type="transmembrane region" description="Helical" evidence="11">
    <location>
        <begin position="486"/>
        <end position="504"/>
    </location>
</feature>
<feature type="region of interest" description="Disordered" evidence="10">
    <location>
        <begin position="204"/>
        <end position="223"/>
    </location>
</feature>
<dbReference type="OMA" id="ATIPYTW"/>
<keyword evidence="4" id="KW-1003">Cell membrane</keyword>
<evidence type="ECO:0000259" key="12">
    <source>
        <dbReference type="PROSITE" id="PS51380"/>
    </source>
</evidence>
<evidence type="ECO:0000256" key="11">
    <source>
        <dbReference type="SAM" id="Phobius"/>
    </source>
</evidence>
<comment type="function">
    <text evidence="9">May transport inorganic phosphate (Pi).</text>
</comment>
<dbReference type="InterPro" id="IPR004331">
    <property type="entry name" value="SPX_dom"/>
</dbReference>
<protein>
    <submittedName>
        <fullName evidence="14 15">Uncharacterized protein</fullName>
    </submittedName>
</protein>
<evidence type="ECO:0000256" key="3">
    <source>
        <dbReference type="ARBA" id="ARBA00022448"/>
    </source>
</evidence>
<accession>A0A2K1KQE8</accession>
<evidence type="ECO:0000256" key="7">
    <source>
        <dbReference type="ARBA" id="ARBA00022989"/>
    </source>
</evidence>
<name>A0A2K1KQE8_PHYPA</name>
<feature type="domain" description="SPX" evidence="13">
    <location>
        <begin position="2"/>
        <end position="393"/>
    </location>
</feature>
<dbReference type="GO" id="GO:0006817">
    <property type="term" value="P:phosphate ion transport"/>
    <property type="evidence" value="ECO:0000318"/>
    <property type="project" value="GO_Central"/>
</dbReference>
<feature type="transmembrane region" description="Helical" evidence="11">
    <location>
        <begin position="778"/>
        <end position="797"/>
    </location>
</feature>
<feature type="region of interest" description="Disordered" evidence="10">
    <location>
        <begin position="175"/>
        <end position="195"/>
    </location>
</feature>
<dbReference type="GeneID" id="112281376"/>
<dbReference type="GO" id="GO:0005802">
    <property type="term" value="C:trans-Golgi network"/>
    <property type="evidence" value="ECO:0000318"/>
    <property type="project" value="GO_Central"/>
</dbReference>
<evidence type="ECO:0000256" key="9">
    <source>
        <dbReference type="ARBA" id="ARBA00043939"/>
    </source>
</evidence>
<keyword evidence="5" id="KW-0592">Phosphate transport</keyword>
<dbReference type="InterPro" id="IPR034092">
    <property type="entry name" value="PHO1_SPX"/>
</dbReference>